<sequence length="185" mass="22163">MNEEAGSHILVIDNSNETVNPASFPSVVGPHRPPTRPPLQQRWANLRATIRHGTHEASSGVLRRLQNFRNWTRPPLQQRWADLRATLRHDRDNQRILRDMQNFRNWTIRNWNWTYMLYFVLVFVLFLWFCSPTSGQSWRRHVREGFRTWLGGRELREQAERNRQYVLEAFVPIADVLNPRVVFYD</sequence>
<name>A0A517LRE4_9PEZI</name>
<protein>
    <recommendedName>
        <fullName evidence="4">Transmembrane protein</fullName>
    </recommendedName>
</protein>
<gene>
    <name evidence="2" type="ORF">FKW77_000843</name>
</gene>
<evidence type="ECO:0000313" key="2">
    <source>
        <dbReference type="EMBL" id="QDS78214.1"/>
    </source>
</evidence>
<dbReference type="EMBL" id="CP042204">
    <property type="protein sequence ID" value="QDS78214.1"/>
    <property type="molecule type" value="Genomic_DNA"/>
</dbReference>
<keyword evidence="1" id="KW-0812">Transmembrane</keyword>
<dbReference type="AlphaFoldDB" id="A0A517LRE4"/>
<feature type="transmembrane region" description="Helical" evidence="1">
    <location>
        <begin position="113"/>
        <end position="130"/>
    </location>
</feature>
<reference evidence="2 3" key="1">
    <citation type="submission" date="2019-07" db="EMBL/GenBank/DDBJ databases">
        <title>Finished genome of Venturia effusa.</title>
        <authorList>
            <person name="Young C.A."/>
            <person name="Cox M.P."/>
            <person name="Ganley A.R.D."/>
            <person name="David W.J."/>
        </authorList>
    </citation>
    <scope>NUCLEOTIDE SEQUENCE [LARGE SCALE GENOMIC DNA]</scope>
    <source>
        <strain evidence="3">albino</strain>
    </source>
</reference>
<keyword evidence="1" id="KW-0472">Membrane</keyword>
<dbReference type="Proteomes" id="UP000316270">
    <property type="component" value="Chromosome 20"/>
</dbReference>
<keyword evidence="3" id="KW-1185">Reference proteome</keyword>
<accession>A0A517LRE4</accession>
<evidence type="ECO:0000313" key="3">
    <source>
        <dbReference type="Proteomes" id="UP000316270"/>
    </source>
</evidence>
<evidence type="ECO:0008006" key="4">
    <source>
        <dbReference type="Google" id="ProtNLM"/>
    </source>
</evidence>
<keyword evidence="1" id="KW-1133">Transmembrane helix</keyword>
<proteinExistence type="predicted"/>
<evidence type="ECO:0000256" key="1">
    <source>
        <dbReference type="SAM" id="Phobius"/>
    </source>
</evidence>
<organism evidence="2 3">
    <name type="scientific">Venturia effusa</name>
    <dbReference type="NCBI Taxonomy" id="50376"/>
    <lineage>
        <taxon>Eukaryota</taxon>
        <taxon>Fungi</taxon>
        <taxon>Dikarya</taxon>
        <taxon>Ascomycota</taxon>
        <taxon>Pezizomycotina</taxon>
        <taxon>Dothideomycetes</taxon>
        <taxon>Pleosporomycetidae</taxon>
        <taxon>Venturiales</taxon>
        <taxon>Venturiaceae</taxon>
        <taxon>Venturia</taxon>
    </lineage>
</organism>